<gene>
    <name evidence="4" type="ordered locus">VV1_3253</name>
</gene>
<organism evidence="4 5">
    <name type="scientific">Vibrio vulnificus (strain CMCP6)</name>
    <dbReference type="NCBI Taxonomy" id="216895"/>
    <lineage>
        <taxon>Bacteria</taxon>
        <taxon>Pseudomonadati</taxon>
        <taxon>Pseudomonadota</taxon>
        <taxon>Gammaproteobacteria</taxon>
        <taxon>Vibrionales</taxon>
        <taxon>Vibrionaceae</taxon>
        <taxon>Vibrio</taxon>
    </lineage>
</organism>
<dbReference type="EMBL" id="AE016795">
    <property type="protein sequence ID" value="ADV91967.1"/>
    <property type="molecule type" value="Genomic_DNA"/>
</dbReference>
<evidence type="ECO:0000256" key="1">
    <source>
        <dbReference type="ARBA" id="ARBA00023172"/>
    </source>
</evidence>
<dbReference type="InterPro" id="IPR013762">
    <property type="entry name" value="Integrase-like_cat_sf"/>
</dbReference>
<protein>
    <submittedName>
        <fullName evidence="4">Site-specific recombinase, phage integrase family</fullName>
    </submittedName>
</protein>
<dbReference type="Gene3D" id="1.10.443.10">
    <property type="entry name" value="Intergrase catalytic core"/>
    <property type="match status" value="1"/>
</dbReference>
<proteinExistence type="predicted"/>
<evidence type="ECO:0000256" key="2">
    <source>
        <dbReference type="SAM" id="Coils"/>
    </source>
</evidence>
<dbReference type="SUPFAM" id="SSF56349">
    <property type="entry name" value="DNA breaking-rejoining enzymes"/>
    <property type="match status" value="1"/>
</dbReference>
<dbReference type="PROSITE" id="PS51898">
    <property type="entry name" value="TYR_RECOMBINASE"/>
    <property type="match status" value="1"/>
</dbReference>
<dbReference type="GO" id="GO:0006310">
    <property type="term" value="P:DNA recombination"/>
    <property type="evidence" value="ECO:0007669"/>
    <property type="project" value="UniProtKB-KW"/>
</dbReference>
<keyword evidence="2" id="KW-0175">Coiled coil</keyword>
<feature type="coiled-coil region" evidence="2">
    <location>
        <begin position="616"/>
        <end position="646"/>
    </location>
</feature>
<dbReference type="AlphaFoldDB" id="A0A3Q0MFJ1"/>
<reference evidence="4 5" key="2">
    <citation type="journal article" date="2003" name="Infect. Immun.">
        <title>Characterization and pathogenic significance of Vibrio vulnificus antigens preferentially expressed in septicemic patients.</title>
        <authorList>
            <person name="Kim Y.R."/>
            <person name="Lee S.E."/>
            <person name="Kim C.M."/>
            <person name="Kim S.Y."/>
            <person name="Shin E.K."/>
            <person name="Shin D.H."/>
            <person name="Chung S.S."/>
            <person name="Choy H.E."/>
            <person name="Progulske-Fox A."/>
            <person name="Hillman J.D."/>
            <person name="Handfield M."/>
            <person name="Rhee J.H."/>
        </authorList>
    </citation>
    <scope>NUCLEOTIDE SEQUENCE [LARGE SCALE GENOMIC DNA]</scope>
    <source>
        <strain evidence="4 5">CMCP6</strain>
    </source>
</reference>
<evidence type="ECO:0000313" key="5">
    <source>
        <dbReference type="Proteomes" id="UP000002275"/>
    </source>
</evidence>
<accession>A0A3Q0MFJ1</accession>
<dbReference type="RefSeq" id="WP_011080970.1">
    <property type="nucleotide sequence ID" value="NC_004459.3"/>
</dbReference>
<dbReference type="GO" id="GO:0015074">
    <property type="term" value="P:DNA integration"/>
    <property type="evidence" value="ECO:0007669"/>
    <property type="project" value="InterPro"/>
</dbReference>
<dbReference type="InterPro" id="IPR002104">
    <property type="entry name" value="Integrase_catalytic"/>
</dbReference>
<dbReference type="InterPro" id="IPR011010">
    <property type="entry name" value="DNA_brk_join_enz"/>
</dbReference>
<dbReference type="KEGG" id="vvu:VV1_3253"/>
<reference evidence="5" key="1">
    <citation type="submission" date="2002-12" db="EMBL/GenBank/DDBJ databases">
        <title>Complete genome sequence of Vibrio vulnificus CMCP6.</title>
        <authorList>
            <person name="Rhee J.H."/>
            <person name="Kim S.Y."/>
            <person name="Chung S.S."/>
            <person name="Kim J.J."/>
            <person name="Moon Y.H."/>
            <person name="Jeong H."/>
            <person name="Choy H.E."/>
        </authorList>
    </citation>
    <scope>NUCLEOTIDE SEQUENCE [LARGE SCALE GENOMIC DNA]</scope>
    <source>
        <strain evidence="5">CMCP6</strain>
    </source>
</reference>
<dbReference type="Pfam" id="PF00589">
    <property type="entry name" value="Phage_integrase"/>
    <property type="match status" value="1"/>
</dbReference>
<sequence length="647" mass="75501">MKLINFGEINIDKDIQISEEINFKYNVWRIQYSQSEHISLNFENFSENNNVSNYNDLVILIKILTYYEFPKLFNLNITSWLTTNHRHSYFINVAKNFLLDSGFTSRKMLSNITLSQCKGYIEDCISLFKKRIPGSITKLDSAIYFFDRWSELSHKKRLPKEFRFEYDKYDILDKEKRAELRTLKDEQCDPWQPLDSEIVKSVFDESLKYIQTLSPTIIKCSNLVKEKGRRDDGSSWGTIRKDGRTKHIFKVLENMEIPDIYDGVKLFNFKPVTKEVTSLGYASGKQDRTTIPTNEIRPAVIKLKRSCIFIIGLFTGLRRREIASLKAKPAYKKNDCLYLDIIRFKQAADSEQEGEEDSIPIPKIVGDAIDILIELFAISRKTLNSQYLLVTDMPSKKNFEKIKIDTITKDIRKIVADMTDVTDAHPHQLRKTIAWLLISRSEKNIDLIRQLFGHKSYGMTLRYIMRNELMVESVIELLEHNYTEDLQEIFEAINNNNTAGDLSDKIKKRMEEQIYPGSILVTDIESYVRESLKAGIPLFVSRVPIGGFCINAGNEDSIPPCMMKTNSKRPCVDFCNYKVCDYLIFNDESISNIHSQINYYKQKLSYLDESSNEKVVTYYQKEILEHRELLERLENKKNNQNFKKAQL</sequence>
<keyword evidence="1" id="KW-0233">DNA recombination</keyword>
<dbReference type="Proteomes" id="UP000002275">
    <property type="component" value="Chromosome I"/>
</dbReference>
<reference evidence="4 5" key="3">
    <citation type="journal article" date="2011" name="Mol. Syst. Biol.">
        <title>Integrative genome-scale metabolic analysis of Vibrio vulnificus for drug targeting and discovery.</title>
        <authorList>
            <person name="Kim H.U."/>
            <person name="Kim S.Y."/>
            <person name="Jeong H."/>
            <person name="Kim T.Y."/>
            <person name="Kim J.J."/>
            <person name="Choy H.E."/>
            <person name="Yi K.Y."/>
            <person name="Rhee J.H."/>
            <person name="Lee S.Y."/>
        </authorList>
    </citation>
    <scope>NUCLEOTIDE SEQUENCE [LARGE SCALE GENOMIC DNA]</scope>
    <source>
        <strain evidence="4 5">CMCP6</strain>
    </source>
</reference>
<dbReference type="GO" id="GO:0003677">
    <property type="term" value="F:DNA binding"/>
    <property type="evidence" value="ECO:0007669"/>
    <property type="project" value="InterPro"/>
</dbReference>
<name>A0A3Q0MFJ1_VIBVU</name>
<evidence type="ECO:0000259" key="3">
    <source>
        <dbReference type="PROSITE" id="PS51898"/>
    </source>
</evidence>
<feature type="domain" description="Tyr recombinase" evidence="3">
    <location>
        <begin position="274"/>
        <end position="476"/>
    </location>
</feature>
<evidence type="ECO:0000313" key="4">
    <source>
        <dbReference type="EMBL" id="ADV91967.1"/>
    </source>
</evidence>